<name>A0A4Y2KL70_ARAVE</name>
<dbReference type="EMBL" id="BGPR01004784">
    <property type="protein sequence ID" value="GBN03324.1"/>
    <property type="molecule type" value="Genomic_DNA"/>
</dbReference>
<evidence type="ECO:0000313" key="2">
    <source>
        <dbReference type="Proteomes" id="UP000499080"/>
    </source>
</evidence>
<comment type="caution">
    <text evidence="1">The sequence shown here is derived from an EMBL/GenBank/DDBJ whole genome shotgun (WGS) entry which is preliminary data.</text>
</comment>
<proteinExistence type="predicted"/>
<protein>
    <submittedName>
        <fullName evidence="1">Uncharacterized protein</fullName>
    </submittedName>
</protein>
<organism evidence="1 2">
    <name type="scientific">Araneus ventricosus</name>
    <name type="common">Orbweaver spider</name>
    <name type="synonym">Epeira ventricosa</name>
    <dbReference type="NCBI Taxonomy" id="182803"/>
    <lineage>
        <taxon>Eukaryota</taxon>
        <taxon>Metazoa</taxon>
        <taxon>Ecdysozoa</taxon>
        <taxon>Arthropoda</taxon>
        <taxon>Chelicerata</taxon>
        <taxon>Arachnida</taxon>
        <taxon>Araneae</taxon>
        <taxon>Araneomorphae</taxon>
        <taxon>Entelegynae</taxon>
        <taxon>Araneoidea</taxon>
        <taxon>Araneidae</taxon>
        <taxon>Araneus</taxon>
    </lineage>
</organism>
<dbReference type="AlphaFoldDB" id="A0A4Y2KL70"/>
<accession>A0A4Y2KL70</accession>
<dbReference type="Proteomes" id="UP000499080">
    <property type="component" value="Unassembled WGS sequence"/>
</dbReference>
<reference evidence="1 2" key="1">
    <citation type="journal article" date="2019" name="Sci. Rep.">
        <title>Orb-weaving spider Araneus ventricosus genome elucidates the spidroin gene catalogue.</title>
        <authorList>
            <person name="Kono N."/>
            <person name="Nakamura H."/>
            <person name="Ohtoshi R."/>
            <person name="Moran D.A.P."/>
            <person name="Shinohara A."/>
            <person name="Yoshida Y."/>
            <person name="Fujiwara M."/>
            <person name="Mori M."/>
            <person name="Tomita M."/>
            <person name="Arakawa K."/>
        </authorList>
    </citation>
    <scope>NUCLEOTIDE SEQUENCE [LARGE SCALE GENOMIC DNA]</scope>
</reference>
<evidence type="ECO:0000313" key="1">
    <source>
        <dbReference type="EMBL" id="GBN03324.1"/>
    </source>
</evidence>
<sequence length="125" mass="14141">MANLRVALLTRLTGWGDPRVFARLCAPVNASTHPLISRERHMGQPKKPIRRRQPAAVLFGDMSLPKRPSVADWVSLTAAYLKTDVRHYEFGVTQAHSPYFPLNDTSLISRILSDTMFLEYVFDGD</sequence>
<keyword evidence="2" id="KW-1185">Reference proteome</keyword>
<gene>
    <name evidence="1" type="ORF">AVEN_266643_1</name>
</gene>